<evidence type="ECO:0000313" key="4">
    <source>
        <dbReference type="Proteomes" id="UP000595446"/>
    </source>
</evidence>
<dbReference type="EMBL" id="AP024237">
    <property type="protein sequence ID" value="BCO35607.1"/>
    <property type="molecule type" value="Genomic_DNA"/>
</dbReference>
<evidence type="ECO:0000259" key="1">
    <source>
        <dbReference type="Pfam" id="PF18367"/>
    </source>
</evidence>
<dbReference type="AlphaFoldDB" id="A0A7R7YRJ5"/>
<dbReference type="Proteomes" id="UP000595446">
    <property type="component" value="Chromosome"/>
</dbReference>
<dbReference type="InterPro" id="IPR048576">
    <property type="entry name" value="Rv2175c_wHTH"/>
</dbReference>
<accession>A0A7R7YRJ5</accession>
<protein>
    <submittedName>
        <fullName evidence="3">DNA-binding protein</fullName>
    </submittedName>
</protein>
<proteinExistence type="predicted"/>
<keyword evidence="4" id="KW-1185">Reference proteome</keyword>
<organism evidence="3 4">
    <name type="scientific">Mycobacterium heckeshornense</name>
    <dbReference type="NCBI Taxonomy" id="110505"/>
    <lineage>
        <taxon>Bacteria</taxon>
        <taxon>Bacillati</taxon>
        <taxon>Actinomycetota</taxon>
        <taxon>Actinomycetes</taxon>
        <taxon>Mycobacteriales</taxon>
        <taxon>Mycobacteriaceae</taxon>
        <taxon>Mycobacterium</taxon>
    </lineage>
</organism>
<dbReference type="Pfam" id="PF18367">
    <property type="entry name" value="Rv2175c_C"/>
    <property type="match status" value="1"/>
</dbReference>
<keyword evidence="3" id="KW-0238">DNA-binding</keyword>
<dbReference type="GO" id="GO:0003677">
    <property type="term" value="F:DNA binding"/>
    <property type="evidence" value="ECO:0007669"/>
    <property type="project" value="UniProtKB-KW"/>
</dbReference>
<evidence type="ECO:0000259" key="2">
    <source>
        <dbReference type="Pfam" id="PF21531"/>
    </source>
</evidence>
<evidence type="ECO:0000313" key="3">
    <source>
        <dbReference type="EMBL" id="BCO35607.1"/>
    </source>
</evidence>
<gene>
    <name evidence="3" type="ORF">MHEC_20400</name>
</gene>
<reference evidence="3 4" key="1">
    <citation type="submission" date="2020-12" db="EMBL/GenBank/DDBJ databases">
        <title>Complete genome sequence of Mycobacterium heckeshornense JCM 15655T, closely related to a pathogenic non-tuberculous mycobacterial species Mycobacterium xenopi.</title>
        <authorList>
            <person name="Yoshida M."/>
            <person name="Fukano H."/>
            <person name="Asakura T."/>
            <person name="Suzuki M."/>
            <person name="Hoshino Y."/>
        </authorList>
    </citation>
    <scope>NUCLEOTIDE SEQUENCE [LARGE SCALE GENOMIC DNA]</scope>
    <source>
        <strain evidence="3 4">JCM 15655</strain>
    </source>
</reference>
<dbReference type="InterPro" id="IPR041098">
    <property type="entry name" value="Rv2175c_C"/>
</dbReference>
<name>A0A7R7YRJ5_9MYCO</name>
<feature type="domain" description="Rv2175c C-terminal" evidence="1">
    <location>
        <begin position="82"/>
        <end position="149"/>
    </location>
</feature>
<feature type="domain" description="DNA-binding protein Rv2175c wHTH" evidence="2">
    <location>
        <begin position="19"/>
        <end position="75"/>
    </location>
</feature>
<dbReference type="Pfam" id="PF21531">
    <property type="entry name" value="Rv2175c_wHTH"/>
    <property type="match status" value="1"/>
</dbReference>
<sequence>METCTQRAATSSRLDAVSSIPAGDDVLDPDEPTYDLPRVAELLGVPLSKVHQQLREGHLIAVRRHGDVVVPRIFFTESGEVVKSLPGLLMVLHDGGFRDTEIMRWLFTPDPSLTITHDGTREAVPNARPVDALHAHQAREVVRRAQAMAY</sequence>